<proteinExistence type="predicted"/>
<reference evidence="2" key="1">
    <citation type="submission" date="2022-12" db="EMBL/GenBank/DDBJ databases">
        <authorList>
            <person name="Wang J."/>
        </authorList>
    </citation>
    <scope>NUCLEOTIDE SEQUENCE</scope>
    <source>
        <strain evidence="2">HY-42-06</strain>
    </source>
</reference>
<protein>
    <submittedName>
        <fullName evidence="2">Uncharacterized protein</fullName>
    </submittedName>
</protein>
<accession>A0ABT4CVD8</accession>
<dbReference type="RefSeq" id="WP_268051111.1">
    <property type="nucleotide sequence ID" value="NZ_JAPQES010000006.1"/>
</dbReference>
<evidence type="ECO:0000313" key="3">
    <source>
        <dbReference type="Proteomes" id="UP001079657"/>
    </source>
</evidence>
<comment type="caution">
    <text evidence="2">The sequence shown here is derived from an EMBL/GenBank/DDBJ whole genome shotgun (WGS) entry which is preliminary data.</text>
</comment>
<keyword evidence="3" id="KW-1185">Reference proteome</keyword>
<keyword evidence="1" id="KW-0472">Membrane</keyword>
<evidence type="ECO:0000256" key="1">
    <source>
        <dbReference type="SAM" id="Phobius"/>
    </source>
</evidence>
<sequence>MRRFISSQLMSIFCAIIGVIYIEILVHSPWVFKSGVSILIPIVLAFVYAFITNKYLITKWYTAIIISISYMIYWFMFVALEAKMFPTEHKDLGLGVLALYMSLFHFGSVVIGTVIGSIINWRKR</sequence>
<dbReference type="EMBL" id="JAPQES010000006">
    <property type="protein sequence ID" value="MCY6372176.1"/>
    <property type="molecule type" value="Genomic_DNA"/>
</dbReference>
<feature type="transmembrane region" description="Helical" evidence="1">
    <location>
        <begin position="7"/>
        <end position="24"/>
    </location>
</feature>
<gene>
    <name evidence="2" type="ORF">OXH55_16215</name>
</gene>
<dbReference type="Proteomes" id="UP001079657">
    <property type="component" value="Unassembled WGS sequence"/>
</dbReference>
<feature type="transmembrane region" description="Helical" evidence="1">
    <location>
        <begin position="92"/>
        <end position="119"/>
    </location>
</feature>
<feature type="transmembrane region" description="Helical" evidence="1">
    <location>
        <begin position="30"/>
        <end position="51"/>
    </location>
</feature>
<keyword evidence="1" id="KW-0812">Transmembrane</keyword>
<feature type="transmembrane region" description="Helical" evidence="1">
    <location>
        <begin position="60"/>
        <end position="80"/>
    </location>
</feature>
<evidence type="ECO:0000313" key="2">
    <source>
        <dbReference type="EMBL" id="MCY6372176.1"/>
    </source>
</evidence>
<organism evidence="2 3">
    <name type="scientific">Clostridium ganghwense</name>
    <dbReference type="NCBI Taxonomy" id="312089"/>
    <lineage>
        <taxon>Bacteria</taxon>
        <taxon>Bacillati</taxon>
        <taxon>Bacillota</taxon>
        <taxon>Clostridia</taxon>
        <taxon>Eubacteriales</taxon>
        <taxon>Clostridiaceae</taxon>
        <taxon>Clostridium</taxon>
    </lineage>
</organism>
<keyword evidence="1" id="KW-1133">Transmembrane helix</keyword>
<name>A0ABT4CVD8_9CLOT</name>